<evidence type="ECO:0000313" key="4">
    <source>
        <dbReference type="Proteomes" id="UP000095553"/>
    </source>
</evidence>
<dbReference type="PANTHER" id="PTHR34978">
    <property type="entry name" value="POSSIBLE SENSOR-TRANSDUCER PROTEIN BLAR"/>
    <property type="match status" value="1"/>
</dbReference>
<dbReference type="PANTHER" id="PTHR34978:SF3">
    <property type="entry name" value="SLR0241 PROTEIN"/>
    <property type="match status" value="1"/>
</dbReference>
<accession>A0A173ULC6</accession>
<dbReference type="InterPro" id="IPR008756">
    <property type="entry name" value="Peptidase_M56"/>
</dbReference>
<dbReference type="InterPro" id="IPR052173">
    <property type="entry name" value="Beta-lactam_resp_regulator"/>
</dbReference>
<dbReference type="EMBL" id="CYXY01000023">
    <property type="protein sequence ID" value="CUN15230.1"/>
    <property type="molecule type" value="Genomic_DNA"/>
</dbReference>
<evidence type="ECO:0000256" key="1">
    <source>
        <dbReference type="SAM" id="Phobius"/>
    </source>
</evidence>
<dbReference type="CDD" id="cd07341">
    <property type="entry name" value="M56_BlaR1_MecR1_like"/>
    <property type="match status" value="1"/>
</dbReference>
<gene>
    <name evidence="3" type="primary">blaR1_6</name>
    <name evidence="3" type="ORF">ERS852571_02845</name>
</gene>
<feature type="transmembrane region" description="Helical" evidence="1">
    <location>
        <begin position="39"/>
        <end position="64"/>
    </location>
</feature>
<keyword evidence="1" id="KW-1133">Transmembrane helix</keyword>
<dbReference type="Proteomes" id="UP000095553">
    <property type="component" value="Unassembled WGS sequence"/>
</dbReference>
<evidence type="ECO:0000259" key="2">
    <source>
        <dbReference type="Pfam" id="PF05569"/>
    </source>
</evidence>
<reference evidence="3 4" key="1">
    <citation type="submission" date="2015-09" db="EMBL/GenBank/DDBJ databases">
        <authorList>
            <consortium name="Pathogen Informatics"/>
        </authorList>
    </citation>
    <scope>NUCLEOTIDE SEQUENCE [LARGE SCALE GENOMIC DNA]</scope>
    <source>
        <strain evidence="3 4">2789STDY5834959</strain>
    </source>
</reference>
<feature type="transmembrane region" description="Helical" evidence="1">
    <location>
        <begin position="6"/>
        <end position="27"/>
    </location>
</feature>
<organism evidence="3 4">
    <name type="scientific">Anaerostipes hadrus</name>
    <dbReference type="NCBI Taxonomy" id="649756"/>
    <lineage>
        <taxon>Bacteria</taxon>
        <taxon>Bacillati</taxon>
        <taxon>Bacillota</taxon>
        <taxon>Clostridia</taxon>
        <taxon>Lachnospirales</taxon>
        <taxon>Lachnospiraceae</taxon>
        <taxon>Anaerostipes</taxon>
    </lineage>
</organism>
<dbReference type="Pfam" id="PF05569">
    <property type="entry name" value="Peptidase_M56"/>
    <property type="match status" value="1"/>
</dbReference>
<evidence type="ECO:0000313" key="3">
    <source>
        <dbReference type="EMBL" id="CUN15230.1"/>
    </source>
</evidence>
<proteinExistence type="predicted"/>
<keyword evidence="1" id="KW-0812">Transmembrane</keyword>
<keyword evidence="1" id="KW-0472">Membrane</keyword>
<dbReference type="RefSeq" id="WP_242855452.1">
    <property type="nucleotide sequence ID" value="NZ_CYXY01000023.1"/>
</dbReference>
<name>A0A173ULC6_ANAHA</name>
<feature type="domain" description="Peptidase M56" evidence="2">
    <location>
        <begin position="85"/>
        <end position="274"/>
    </location>
</feature>
<dbReference type="AlphaFoldDB" id="A0A173ULC6"/>
<sequence>MTVANYGSVFTCCFFGSLMMLYLYLFCRSKHFVLKNGTLVIYIGIFTVVIRMLLPWNFIFASNIPSTKILPFLFDFFDLHIGNFKILTILIIVLTIGSSFHLVLYFYKLFSFKKLLYQLKPIEDARILGIFSTILNDFQCSKHISISKVSGLSSPAITGLFHPVILLPEKEYPDQELQFILMHELNHYLHYDLWKSFFCELLVCIYWWNPLAYLMRYQMKETAEYQNDISLTQNMDELEKTNYMLSLLKVSSQTHTFHILPTLHYRGGSSSSLKNVAI</sequence>
<feature type="transmembrane region" description="Helical" evidence="1">
    <location>
        <begin position="84"/>
        <end position="107"/>
    </location>
</feature>
<protein>
    <submittedName>
        <fullName evidence="3">Regulatory protein BlaR1</fullName>
    </submittedName>
</protein>